<organism evidence="1">
    <name type="scientific">Rhizophora mucronata</name>
    <name type="common">Asiatic mangrove</name>
    <dbReference type="NCBI Taxonomy" id="61149"/>
    <lineage>
        <taxon>Eukaryota</taxon>
        <taxon>Viridiplantae</taxon>
        <taxon>Streptophyta</taxon>
        <taxon>Embryophyta</taxon>
        <taxon>Tracheophyta</taxon>
        <taxon>Spermatophyta</taxon>
        <taxon>Magnoliopsida</taxon>
        <taxon>eudicotyledons</taxon>
        <taxon>Gunneridae</taxon>
        <taxon>Pentapetalae</taxon>
        <taxon>rosids</taxon>
        <taxon>fabids</taxon>
        <taxon>Malpighiales</taxon>
        <taxon>Rhizophoraceae</taxon>
        <taxon>Rhizophora</taxon>
    </lineage>
</organism>
<sequence>MKFIRGKSCKQWQTLIMARKFSPKSQISN</sequence>
<protein>
    <submittedName>
        <fullName evidence="1">Uncharacterized protein</fullName>
    </submittedName>
</protein>
<accession>A0A2P2Q0K1</accession>
<name>A0A2P2Q0K1_RHIMU</name>
<reference evidence="1" key="1">
    <citation type="submission" date="2018-02" db="EMBL/GenBank/DDBJ databases">
        <title>Rhizophora mucronata_Transcriptome.</title>
        <authorList>
            <person name="Meera S.P."/>
            <person name="Sreeshan A."/>
            <person name="Augustine A."/>
        </authorList>
    </citation>
    <scope>NUCLEOTIDE SEQUENCE</scope>
    <source>
        <tissue evidence="1">Leaf</tissue>
    </source>
</reference>
<dbReference type="EMBL" id="GGEC01080046">
    <property type="protein sequence ID" value="MBX60530.1"/>
    <property type="molecule type" value="Transcribed_RNA"/>
</dbReference>
<dbReference type="AlphaFoldDB" id="A0A2P2Q0K1"/>
<proteinExistence type="predicted"/>
<evidence type="ECO:0000313" key="1">
    <source>
        <dbReference type="EMBL" id="MBX60530.1"/>
    </source>
</evidence>